<evidence type="ECO:0000256" key="2">
    <source>
        <dbReference type="SAM" id="Phobius"/>
    </source>
</evidence>
<dbReference type="Proteomes" id="UP000030445">
    <property type="component" value="Unassembled WGS sequence"/>
</dbReference>
<dbReference type="Pfam" id="PF02719">
    <property type="entry name" value="Polysacc_synt_2"/>
    <property type="match status" value="1"/>
</dbReference>
<dbReference type="SUPFAM" id="SSF53335">
    <property type="entry name" value="S-adenosyl-L-methionine-dependent methyltransferases"/>
    <property type="match status" value="1"/>
</dbReference>
<gene>
    <name evidence="4" type="ORF">EU96_1529</name>
</gene>
<organism evidence="4 5">
    <name type="scientific">Prochlorococcus marinus str. MIT 9302</name>
    <dbReference type="NCBI Taxonomy" id="74545"/>
    <lineage>
        <taxon>Bacteria</taxon>
        <taxon>Bacillati</taxon>
        <taxon>Cyanobacteriota</taxon>
        <taxon>Cyanophyceae</taxon>
        <taxon>Synechococcales</taxon>
        <taxon>Prochlorococcaceae</taxon>
        <taxon>Prochlorococcus</taxon>
    </lineage>
</organism>
<evidence type="ECO:0000256" key="1">
    <source>
        <dbReference type="ARBA" id="ARBA00007430"/>
    </source>
</evidence>
<feature type="transmembrane region" description="Helical" evidence="2">
    <location>
        <begin position="20"/>
        <end position="38"/>
    </location>
</feature>
<evidence type="ECO:0000259" key="3">
    <source>
        <dbReference type="Pfam" id="PF02719"/>
    </source>
</evidence>
<evidence type="ECO:0000313" key="4">
    <source>
        <dbReference type="EMBL" id="KGF96892.1"/>
    </source>
</evidence>
<comment type="caution">
    <text evidence="4">The sequence shown here is derived from an EMBL/GenBank/DDBJ whole genome shotgun (WGS) entry which is preliminary data.</text>
</comment>
<feature type="domain" description="Polysaccharide biosynthesis protein CapD-like" evidence="3">
    <location>
        <begin position="281"/>
        <end position="581"/>
    </location>
</feature>
<dbReference type="AlphaFoldDB" id="A0A0A2A4R7"/>
<dbReference type="PANTHER" id="PTHR43318">
    <property type="entry name" value="UDP-N-ACETYLGLUCOSAMINE 4,6-DEHYDRATASE"/>
    <property type="match status" value="1"/>
</dbReference>
<dbReference type="STRING" id="74545.EU96_1529"/>
<dbReference type="InterPro" id="IPR036291">
    <property type="entry name" value="NAD(P)-bd_dom_sf"/>
</dbReference>
<protein>
    <submittedName>
        <fullName evidence="4">UDP-N-acetylglucosamine 4,6-dehydratase</fullName>
        <ecNumber evidence="4">4.2.1.-</ecNumber>
    </submittedName>
</protein>
<keyword evidence="2" id="KW-0472">Membrane</keyword>
<feature type="transmembrane region" description="Helical" evidence="2">
    <location>
        <begin position="109"/>
        <end position="130"/>
    </location>
</feature>
<dbReference type="InterPro" id="IPR029063">
    <property type="entry name" value="SAM-dependent_MTases_sf"/>
</dbReference>
<feature type="transmembrane region" description="Helical" evidence="2">
    <location>
        <begin position="142"/>
        <end position="161"/>
    </location>
</feature>
<keyword evidence="4" id="KW-0456">Lyase</keyword>
<dbReference type="InterPro" id="IPR003869">
    <property type="entry name" value="Polysac_CapD-like"/>
</dbReference>
<dbReference type="PANTHER" id="PTHR43318:SF1">
    <property type="entry name" value="POLYSACCHARIDE BIOSYNTHESIS PROTEIN EPSC-RELATED"/>
    <property type="match status" value="1"/>
</dbReference>
<dbReference type="SUPFAM" id="SSF51735">
    <property type="entry name" value="NAD(P)-binding Rossmann-fold domains"/>
    <property type="match status" value="1"/>
</dbReference>
<dbReference type="CDD" id="cd05237">
    <property type="entry name" value="UDP_invert_4-6DH_SDR_e"/>
    <property type="match status" value="1"/>
</dbReference>
<feature type="transmembrane region" description="Helical" evidence="2">
    <location>
        <begin position="50"/>
        <end position="72"/>
    </location>
</feature>
<accession>A0A0A2A4R7</accession>
<dbReference type="OrthoDB" id="9803111at2"/>
<dbReference type="GO" id="GO:0016829">
    <property type="term" value="F:lyase activity"/>
    <property type="evidence" value="ECO:0007669"/>
    <property type="project" value="UniProtKB-KW"/>
</dbReference>
<evidence type="ECO:0000313" key="5">
    <source>
        <dbReference type="Proteomes" id="UP000030445"/>
    </source>
</evidence>
<dbReference type="eggNOG" id="COG1086">
    <property type="taxonomic scope" value="Bacteria"/>
</dbReference>
<dbReference type="EMBL" id="JNAM01000011">
    <property type="protein sequence ID" value="KGF96892.1"/>
    <property type="molecule type" value="Genomic_DNA"/>
</dbReference>
<dbReference type="EC" id="4.2.1.-" evidence="4"/>
<comment type="similarity">
    <text evidence="1">Belongs to the polysaccharide synthase family.</text>
</comment>
<name>A0A0A2A4R7_PROMR</name>
<proteinExistence type="inferred from homology"/>
<dbReference type="InterPro" id="IPR051203">
    <property type="entry name" value="Polysaccharide_Synthase-Rel"/>
</dbReference>
<feature type="transmembrane region" description="Helical" evidence="2">
    <location>
        <begin position="84"/>
        <end position="103"/>
    </location>
</feature>
<keyword evidence="2" id="KW-1133">Transmembrane helix</keyword>
<keyword evidence="2" id="KW-0812">Transmembrane</keyword>
<dbReference type="Gene3D" id="3.40.50.720">
    <property type="entry name" value="NAD(P)-binding Rossmann-like Domain"/>
    <property type="match status" value="2"/>
</dbReference>
<sequence length="627" mass="71530">MKINNLLEKIYSFPRFSRILLLISIDILIIYFSVNITFNFDHNNSNLIKLLFISLSFFSTLTNFFSGFYLNITRFIGSQTYYKFAKINLIVIFLIYFISKFFNFRLLNIFSFFKLYIISTSLIFCIRIFIRDLVMKYSKNKNINNSIAIYGAGAAGTQLLASLKLSRLNIIAFFDDNPKLWGTKINEVKIYPPHQIYKFKDNLKQILLAIPSIKISRKRTIIKILQNLELPILDMPSIDEITKGKTKIDALRPIPIEELLGREVIEAQSDLMKLAIKNKTILITGAGGSIGSELCRQVIQHMPKKIVLLEISEENLYKINEELLQINIDKIEMISVLGSSSNYKLVSKTIKDNNIDIIFHAAAYKHVPIVELNPIEGIKNNIFSTVAVCEASVENHIEKLILISTDKSVRPTNIMGASKRVAELVVQAYAEKESTKFNKNSNYKKTFFSMVRFGNVLGSSGSVVLKFKEQIKSGGPITLTDPNIIRYFMTIKEAAQLVIQSSVLSKGGDIFLLDMGDPVKIYDLAKQMVNLSGLSIKNKNNLEGDIEIISTGLRPGEKLYEELLIDAEAEKTDHPLIFRARENFIIMDEIFPKLKNLKKNIDERNKDQTLKILSELVKEWENQNKIN</sequence>
<reference evidence="5" key="1">
    <citation type="journal article" date="2014" name="Sci. Data">
        <title>Genomes of diverse isolates of the marine cyanobacterium Prochlorococcus.</title>
        <authorList>
            <person name="Biller S."/>
            <person name="Berube P."/>
            <person name="Thompson J."/>
            <person name="Kelly L."/>
            <person name="Roggensack S."/>
            <person name="Awad L."/>
            <person name="Roache-Johnson K."/>
            <person name="Ding H."/>
            <person name="Giovannoni S.J."/>
            <person name="Moore L.R."/>
            <person name="Chisholm S.W."/>
        </authorList>
    </citation>
    <scope>NUCLEOTIDE SEQUENCE [LARGE SCALE GENOMIC DNA]</scope>
    <source>
        <strain evidence="5">MIT 9302</strain>
    </source>
</reference>